<evidence type="ECO:0000313" key="1">
    <source>
        <dbReference type="EMBL" id="JAR95613.1"/>
    </source>
</evidence>
<dbReference type="AlphaFoldDB" id="A0A161M0P2"/>
<name>A0A161M0P2_TRIIF</name>
<reference evidence="1" key="2">
    <citation type="journal article" date="2017" name="J. Med. Entomol.">
        <title>Transcriptome Analysis of the Triatoma infestans (Hemiptera: Reduviidae) Integument.</title>
        <authorList>
            <person name="Calderon-Fernandez G.M."/>
            <person name="Moriconi D.E."/>
            <person name="Dulbecco A.B."/>
            <person name="Juarez M.P."/>
        </authorList>
    </citation>
    <scope>NUCLEOTIDE SEQUENCE</scope>
    <source>
        <strain evidence="1">Int1</strain>
        <tissue evidence="1">Integument</tissue>
    </source>
</reference>
<reference evidence="1" key="1">
    <citation type="submission" date="2016-04" db="EMBL/GenBank/DDBJ databases">
        <authorList>
            <person name="Calderon-Fernandez G.M.Sr."/>
        </authorList>
    </citation>
    <scope>NUCLEOTIDE SEQUENCE</scope>
    <source>
        <strain evidence="1">Int1</strain>
        <tissue evidence="1">Integument</tissue>
    </source>
</reference>
<sequence length="87" mass="9854">VLGKTKDDLPHYCTLLEKGNCDQVAEENHKLGVTVCAEYYLPNLKNVIGRFSIFTRETRIVTLLVKISNERVNFLLTLTGENDKVNS</sequence>
<protein>
    <submittedName>
        <fullName evidence="1">Uncharacterized protein</fullName>
    </submittedName>
</protein>
<feature type="non-terminal residue" evidence="1">
    <location>
        <position position="1"/>
    </location>
</feature>
<dbReference type="EMBL" id="GEMB01007840">
    <property type="protein sequence ID" value="JAR95613.1"/>
    <property type="molecule type" value="Transcribed_RNA"/>
</dbReference>
<organism evidence="1">
    <name type="scientific">Triatoma infestans</name>
    <name type="common">Assassin bug</name>
    <dbReference type="NCBI Taxonomy" id="30076"/>
    <lineage>
        <taxon>Eukaryota</taxon>
        <taxon>Metazoa</taxon>
        <taxon>Ecdysozoa</taxon>
        <taxon>Arthropoda</taxon>
        <taxon>Hexapoda</taxon>
        <taxon>Insecta</taxon>
        <taxon>Pterygota</taxon>
        <taxon>Neoptera</taxon>
        <taxon>Paraneoptera</taxon>
        <taxon>Hemiptera</taxon>
        <taxon>Heteroptera</taxon>
        <taxon>Panheteroptera</taxon>
        <taxon>Cimicomorpha</taxon>
        <taxon>Reduviidae</taxon>
        <taxon>Triatominae</taxon>
        <taxon>Triatoma</taxon>
    </lineage>
</organism>
<accession>A0A161M0P2</accession>
<proteinExistence type="predicted"/>